<evidence type="ECO:0000256" key="1">
    <source>
        <dbReference type="ARBA" id="ARBA00007261"/>
    </source>
</evidence>
<dbReference type="SUPFAM" id="SSF63411">
    <property type="entry name" value="LuxS/MPP-like metallohydrolase"/>
    <property type="match status" value="2"/>
</dbReference>
<protein>
    <recommendedName>
        <fullName evidence="2">Peptidase M16 N-terminal domain-containing protein</fullName>
    </recommendedName>
</protein>
<evidence type="ECO:0000259" key="2">
    <source>
        <dbReference type="Pfam" id="PF00675"/>
    </source>
</evidence>
<dbReference type="EMBL" id="CABO01000028">
    <property type="protein sequence ID" value="CBI02079.1"/>
    <property type="molecule type" value="Genomic_DNA"/>
</dbReference>
<accession>E6Q4C0</accession>
<organism evidence="3">
    <name type="scientific">mine drainage metagenome</name>
    <dbReference type="NCBI Taxonomy" id="410659"/>
    <lineage>
        <taxon>unclassified sequences</taxon>
        <taxon>metagenomes</taxon>
        <taxon>ecological metagenomes</taxon>
    </lineage>
</organism>
<gene>
    <name evidence="3" type="ORF">CARN4_2274</name>
</gene>
<dbReference type="Gene3D" id="3.30.830.10">
    <property type="entry name" value="Metalloenzyme, LuxS/M16 peptidase-like"/>
    <property type="match status" value="2"/>
</dbReference>
<dbReference type="InterPro" id="IPR011765">
    <property type="entry name" value="Pept_M16_N"/>
</dbReference>
<name>E6Q4C0_9ZZZZ</name>
<dbReference type="GO" id="GO:0046872">
    <property type="term" value="F:metal ion binding"/>
    <property type="evidence" value="ECO:0007669"/>
    <property type="project" value="InterPro"/>
</dbReference>
<proteinExistence type="inferred from homology"/>
<dbReference type="PANTHER" id="PTHR11851:SF49">
    <property type="entry name" value="MITOCHONDRIAL-PROCESSING PEPTIDASE SUBUNIT ALPHA"/>
    <property type="match status" value="1"/>
</dbReference>
<feature type="domain" description="Peptidase M16 N-terminal" evidence="2">
    <location>
        <begin position="49"/>
        <end position="174"/>
    </location>
</feature>
<dbReference type="Pfam" id="PF00675">
    <property type="entry name" value="Peptidase_M16"/>
    <property type="match status" value="1"/>
</dbReference>
<sequence>MMKRLVSFAFVLALAMSLLAAPLRARAESGTPAEALPVRPVTFLQIDLRAGLDRQPESENGIAALDARLLARTPVEVSGLSLPLEDAIRSEGGALSIHVHDDRVAIQLAGLPDAMPTLVTVLATAMNAPDFSLAAVTAARKALLDRIAERQQNNWELAIEMLRRSLARTGNLAMPRDGTPFSVQHLSIAQARAFYLWNYRRGDIARTIVGERVPGLDAALARISAALPGGKSPSVSSPPLALDAATLVLRTTRPTLSTMIVASFLAPKPTSADFPAMLVEATLMKGILAETAGLPKGLDAFYLSRSYGARYRSLGGRPQLLLYASGAVGRPDQLIGGALALSQMIGSGKLHGNIDRLKSQAIGGFARQESDPRARLRLLRLYREAGGSGDPITKTIAAIARVTPADLARVAKRYLVHPTIAVVQGSDGSGS</sequence>
<dbReference type="InterPro" id="IPR050361">
    <property type="entry name" value="MPP/UQCRC_Complex"/>
</dbReference>
<dbReference type="InterPro" id="IPR011249">
    <property type="entry name" value="Metalloenz_LuxS/M16"/>
</dbReference>
<dbReference type="PANTHER" id="PTHR11851">
    <property type="entry name" value="METALLOPROTEASE"/>
    <property type="match status" value="1"/>
</dbReference>
<comment type="caution">
    <text evidence="3">The sequence shown here is derived from an EMBL/GenBank/DDBJ whole genome shotgun (WGS) entry which is preliminary data.</text>
</comment>
<comment type="similarity">
    <text evidence="1">Belongs to the peptidase M16 family.</text>
</comment>
<evidence type="ECO:0000313" key="3">
    <source>
        <dbReference type="EMBL" id="CBI02079.1"/>
    </source>
</evidence>
<dbReference type="AlphaFoldDB" id="E6Q4C0"/>
<reference evidence="3" key="1">
    <citation type="submission" date="2009-10" db="EMBL/GenBank/DDBJ databases">
        <title>Diversity of trophic interactions inside an arsenic-rich microbial ecosystem.</title>
        <authorList>
            <person name="Bertin P.N."/>
            <person name="Heinrich-Salmeron A."/>
            <person name="Pelletier E."/>
            <person name="Goulhen-Chollet F."/>
            <person name="Arsene-Ploetze F."/>
            <person name="Gallien S."/>
            <person name="Calteau A."/>
            <person name="Vallenet D."/>
            <person name="Casiot C."/>
            <person name="Chane-Woon-Ming B."/>
            <person name="Giloteaux L."/>
            <person name="Barakat M."/>
            <person name="Bonnefoy V."/>
            <person name="Bruneel O."/>
            <person name="Chandler M."/>
            <person name="Cleiss J."/>
            <person name="Duran R."/>
            <person name="Elbaz-Poulichet F."/>
            <person name="Fonknechten N."/>
            <person name="Lauga B."/>
            <person name="Mornico D."/>
            <person name="Ortet P."/>
            <person name="Schaeffer C."/>
            <person name="Siguier P."/>
            <person name="Alexander Thil Smith A."/>
            <person name="Van Dorsselaer A."/>
            <person name="Weissenbach J."/>
            <person name="Medigue C."/>
            <person name="Le Paslier D."/>
        </authorList>
    </citation>
    <scope>NUCLEOTIDE SEQUENCE</scope>
</reference>